<accession>A0A134ABV6</accession>
<evidence type="ECO:0000256" key="1">
    <source>
        <dbReference type="ARBA" id="ARBA00004953"/>
    </source>
</evidence>
<comment type="pathway">
    <text evidence="1">Cofactor biosynthesis; adenosylcobalamin biosynthesis.</text>
</comment>
<keyword evidence="3" id="KW-0560">Oxidoreductase</keyword>
<dbReference type="AlphaFoldDB" id="A0A134ABV6"/>
<dbReference type="EMBL" id="LSDG01000045">
    <property type="protein sequence ID" value="KXB65192.1"/>
    <property type="molecule type" value="Genomic_DNA"/>
</dbReference>
<dbReference type="Pfam" id="PF02571">
    <property type="entry name" value="CbiJ"/>
    <property type="match status" value="1"/>
</dbReference>
<dbReference type="PATRIC" id="fig|755172.3.peg.1661"/>
<sequence length="251" mass="28149">MKMWIIGGTSEGVRLAKTLDPRTYIVSVVTEESLEFLPEEAEVHIGSMDKNGMVDFIKDHDICAVIDMSHPFAKIVSKEGRGAAEICAIPYYRHLRPLGEGGDILFKDYASCAEYISKHKGTFYFTTGSKHSDLFQSARGENRHIYRIIPSEKSIHILREAGVEMKDMVAMLGPFDYAMNYALFKHAEADYLVTKNSGEGSGFYEKINVAKDLNMTSLVISTEGEEGYDFDELSAITERISNEILLSLLHQ</sequence>
<dbReference type="Proteomes" id="UP000070442">
    <property type="component" value="Unassembled WGS sequence"/>
</dbReference>
<reference evidence="5" key="1">
    <citation type="submission" date="2016-01" db="EMBL/GenBank/DDBJ databases">
        <authorList>
            <person name="Mitreva M."/>
            <person name="Pepin K.H."/>
            <person name="Mihindukulasuriya K.A."/>
            <person name="Fulton R."/>
            <person name="Fronick C."/>
            <person name="O'Laughlin M."/>
            <person name="Miner T."/>
            <person name="Herter B."/>
            <person name="Rosa B.A."/>
            <person name="Cordes M."/>
            <person name="Tomlinson C."/>
            <person name="Wollam A."/>
            <person name="Palsikar V.B."/>
            <person name="Mardis E.R."/>
            <person name="Wilson R.K."/>
        </authorList>
    </citation>
    <scope>NUCLEOTIDE SEQUENCE [LARGE SCALE GENOMIC DNA]</scope>
    <source>
        <strain evidence="5">DNF00729</strain>
    </source>
</reference>
<dbReference type="RefSeq" id="WP_068369675.1">
    <property type="nucleotide sequence ID" value="NZ_KQ960182.1"/>
</dbReference>
<dbReference type="InterPro" id="IPR003723">
    <property type="entry name" value="Precorrin-6x_reduct"/>
</dbReference>
<organism evidence="4 5">
    <name type="scientific">Aedoeadaptatus coxii</name>
    <dbReference type="NCBI Taxonomy" id="755172"/>
    <lineage>
        <taxon>Bacteria</taxon>
        <taxon>Bacillati</taxon>
        <taxon>Bacillota</taxon>
        <taxon>Tissierellia</taxon>
        <taxon>Tissierellales</taxon>
        <taxon>Peptoniphilaceae</taxon>
        <taxon>Aedoeadaptatus</taxon>
    </lineage>
</organism>
<dbReference type="GO" id="GO:0009236">
    <property type="term" value="P:cobalamin biosynthetic process"/>
    <property type="evidence" value="ECO:0007669"/>
    <property type="project" value="UniProtKB-UniPathway"/>
</dbReference>
<dbReference type="UniPathway" id="UPA00148"/>
<dbReference type="OrthoDB" id="9780707at2"/>
<dbReference type="GO" id="GO:0016994">
    <property type="term" value="F:precorrin-6A reductase activity"/>
    <property type="evidence" value="ECO:0007669"/>
    <property type="project" value="InterPro"/>
</dbReference>
<evidence type="ECO:0000313" key="5">
    <source>
        <dbReference type="Proteomes" id="UP000070442"/>
    </source>
</evidence>
<comment type="caution">
    <text evidence="4">The sequence shown here is derived from an EMBL/GenBank/DDBJ whole genome shotgun (WGS) entry which is preliminary data.</text>
</comment>
<proteinExistence type="predicted"/>
<gene>
    <name evidence="4" type="ORF">HMPREF1863_01700</name>
</gene>
<dbReference type="STRING" id="755172.HMPREF1863_01700"/>
<keyword evidence="2" id="KW-0169">Cobalamin biosynthesis</keyword>
<dbReference type="PANTHER" id="PTHR36925:SF1">
    <property type="entry name" value="COBALT-PRECORRIN-6A REDUCTASE"/>
    <property type="match status" value="1"/>
</dbReference>
<evidence type="ECO:0000256" key="2">
    <source>
        <dbReference type="ARBA" id="ARBA00022573"/>
    </source>
</evidence>
<protein>
    <submittedName>
        <fullName evidence="4">Precorrin-6x reductase CbiJ/CobK</fullName>
    </submittedName>
</protein>
<dbReference type="NCBIfam" id="TIGR00715">
    <property type="entry name" value="precor6x_red"/>
    <property type="match status" value="1"/>
</dbReference>
<evidence type="ECO:0000313" key="4">
    <source>
        <dbReference type="EMBL" id="KXB65192.1"/>
    </source>
</evidence>
<dbReference type="PANTHER" id="PTHR36925">
    <property type="entry name" value="COBALT-PRECORRIN-6A REDUCTASE"/>
    <property type="match status" value="1"/>
</dbReference>
<name>A0A134ABV6_9FIRM</name>
<evidence type="ECO:0000256" key="3">
    <source>
        <dbReference type="ARBA" id="ARBA00023002"/>
    </source>
</evidence>
<keyword evidence="5" id="KW-1185">Reference proteome</keyword>
<dbReference type="PROSITE" id="PS51014">
    <property type="entry name" value="COBK_CBIJ"/>
    <property type="match status" value="1"/>
</dbReference>